<evidence type="ECO:0000256" key="1">
    <source>
        <dbReference type="SAM" id="MobiDB-lite"/>
    </source>
</evidence>
<keyword evidence="4" id="KW-1185">Reference proteome</keyword>
<comment type="caution">
    <text evidence="3">The sequence shown here is derived from an EMBL/GenBank/DDBJ whole genome shotgun (WGS) entry which is preliminary data.</text>
</comment>
<evidence type="ECO:0000313" key="3">
    <source>
        <dbReference type="EMBL" id="MDN3204841.1"/>
    </source>
</evidence>
<reference evidence="3" key="1">
    <citation type="submission" date="2023-06" db="EMBL/GenBank/DDBJ databases">
        <title>Robiginitalea aurantiacus sp. nov. and Algoriphagus sediminis sp. nov., isolated from coastal sediment.</title>
        <authorList>
            <person name="Zhou Z.Y."/>
            <person name="An J."/>
            <person name="Jia Y.W."/>
            <person name="Du Z.J."/>
        </authorList>
    </citation>
    <scope>NUCLEOTIDE SEQUENCE</scope>
    <source>
        <strain evidence="3">C2-7</strain>
    </source>
</reference>
<dbReference type="EMBL" id="JAUEPH010000005">
    <property type="protein sequence ID" value="MDN3204841.1"/>
    <property type="molecule type" value="Genomic_DNA"/>
</dbReference>
<dbReference type="Proteomes" id="UP001171916">
    <property type="component" value="Unassembled WGS sequence"/>
</dbReference>
<dbReference type="NCBIfam" id="TIGR04183">
    <property type="entry name" value="Por_Secre_tail"/>
    <property type="match status" value="1"/>
</dbReference>
<name>A0ABT7YE88_9BACT</name>
<feature type="domain" description="Glycine-rich" evidence="2">
    <location>
        <begin position="75"/>
        <end position="321"/>
    </location>
</feature>
<dbReference type="InterPro" id="IPR026444">
    <property type="entry name" value="Secre_tail"/>
</dbReference>
<feature type="region of interest" description="Disordered" evidence="1">
    <location>
        <begin position="152"/>
        <end position="211"/>
    </location>
</feature>
<feature type="compositionally biased region" description="Gly residues" evidence="1">
    <location>
        <begin position="155"/>
        <end position="177"/>
    </location>
</feature>
<evidence type="ECO:0000259" key="2">
    <source>
        <dbReference type="Pfam" id="PF21722"/>
    </source>
</evidence>
<feature type="compositionally biased region" description="Gly residues" evidence="1">
    <location>
        <begin position="187"/>
        <end position="196"/>
    </location>
</feature>
<dbReference type="Pfam" id="PF21722">
    <property type="entry name" value="Gly_rich_2"/>
    <property type="match status" value="1"/>
</dbReference>
<dbReference type="InterPro" id="IPR049304">
    <property type="entry name" value="Gly_rich_dom"/>
</dbReference>
<dbReference type="PRINTS" id="PR01228">
    <property type="entry name" value="EGGSHELL"/>
</dbReference>
<organism evidence="3 4">
    <name type="scientific">Algoriphagus sediminis</name>
    <dbReference type="NCBI Taxonomy" id="3057113"/>
    <lineage>
        <taxon>Bacteria</taxon>
        <taxon>Pseudomonadati</taxon>
        <taxon>Bacteroidota</taxon>
        <taxon>Cytophagia</taxon>
        <taxon>Cytophagales</taxon>
        <taxon>Cyclobacteriaceae</taxon>
        <taxon>Algoriphagus</taxon>
    </lineage>
</organism>
<sequence length="520" mass="52736">MPFYTRPYFQFNTAFKLSGFSIALFLLFFGKAFNSQAQYSRSFTVTNTYTSTGLFTLTDISDDPSFDPTTETFAVADAEIIIVGGGGGGGGGISSGGGGGGEVRVRNVQLGLGATLEIIDFGTGGAGGTNRGSNGSNTNVRLISGTLNERAVARRGGGGGGSGSQNGRNGPGSGGAGASTSSAGNPGTTGGGGGSNDGLWSSSAPSSGGNGDFENSNFFGFSGSAGGGGGGAGSAGGDGTILDLFFVFGNGGDGGDGAVTSQGTFGAGGGGVGTTTNGSGGAGGGGDAGTINGDDASGIGAGGGAGGTQGGDGADGVVIVTITYRILPVEFAFISAVYNEALRTSIISWATTKEWENSHFDIERSINNVTSWVTIGRVEGQGYSEVLVDYNFIDKVLPVSGGNIFYRLKQNDFNGDFSYSETRAIQVEPLSGTKFWRVYPNPTDGDPFTIAMLNPEDFRDEPITLSVISMSGVEQSWPILDPDTMGQLAGQHLLSQSSGVYLIRITWGERSETHRVILNK</sequence>
<proteinExistence type="predicted"/>
<evidence type="ECO:0000313" key="4">
    <source>
        <dbReference type="Proteomes" id="UP001171916"/>
    </source>
</evidence>
<protein>
    <submittedName>
        <fullName evidence="3">T9SS type A sorting domain-containing protein</fullName>
    </submittedName>
</protein>
<dbReference type="RefSeq" id="WP_290000631.1">
    <property type="nucleotide sequence ID" value="NZ_JAUEPH010000005.1"/>
</dbReference>
<accession>A0ABT7YE88</accession>
<gene>
    <name evidence="3" type="ORF">QVH07_11815</name>
</gene>